<protein>
    <submittedName>
        <fullName evidence="2">Uncharacterized protein</fullName>
    </submittedName>
</protein>
<dbReference type="EMBL" id="GBXM01017018">
    <property type="protein sequence ID" value="JAH91559.1"/>
    <property type="molecule type" value="Transcribed_RNA"/>
</dbReference>
<reference evidence="2" key="2">
    <citation type="journal article" date="2015" name="Fish Shellfish Immunol.">
        <title>Early steps in the European eel (Anguilla anguilla)-Vibrio vulnificus interaction in the gills: Role of the RtxA13 toxin.</title>
        <authorList>
            <person name="Callol A."/>
            <person name="Pajuelo D."/>
            <person name="Ebbesson L."/>
            <person name="Teles M."/>
            <person name="MacKenzie S."/>
            <person name="Amaro C."/>
        </authorList>
    </citation>
    <scope>NUCLEOTIDE SEQUENCE</scope>
</reference>
<reference evidence="2" key="1">
    <citation type="submission" date="2014-11" db="EMBL/GenBank/DDBJ databases">
        <authorList>
            <person name="Amaro Gonzalez C."/>
        </authorList>
    </citation>
    <scope>NUCLEOTIDE SEQUENCE</scope>
</reference>
<name>A0A0E9WMD5_ANGAN</name>
<feature type="chain" id="PRO_5012226903" evidence="1">
    <location>
        <begin position="16"/>
        <end position="48"/>
    </location>
</feature>
<dbReference type="AlphaFoldDB" id="A0A0E9WMD5"/>
<organism evidence="2">
    <name type="scientific">Anguilla anguilla</name>
    <name type="common">European freshwater eel</name>
    <name type="synonym">Muraena anguilla</name>
    <dbReference type="NCBI Taxonomy" id="7936"/>
    <lineage>
        <taxon>Eukaryota</taxon>
        <taxon>Metazoa</taxon>
        <taxon>Chordata</taxon>
        <taxon>Craniata</taxon>
        <taxon>Vertebrata</taxon>
        <taxon>Euteleostomi</taxon>
        <taxon>Actinopterygii</taxon>
        <taxon>Neopterygii</taxon>
        <taxon>Teleostei</taxon>
        <taxon>Anguilliformes</taxon>
        <taxon>Anguillidae</taxon>
        <taxon>Anguilla</taxon>
    </lineage>
</organism>
<keyword evidence="1" id="KW-0732">Signal</keyword>
<evidence type="ECO:0000256" key="1">
    <source>
        <dbReference type="SAM" id="SignalP"/>
    </source>
</evidence>
<sequence>MCFSCLTFFFWTSNARQLATCVYKEQERGKQWGWAEHNVVMERGTPPR</sequence>
<proteinExistence type="predicted"/>
<evidence type="ECO:0000313" key="2">
    <source>
        <dbReference type="EMBL" id="JAH91559.1"/>
    </source>
</evidence>
<accession>A0A0E9WMD5</accession>
<feature type="signal peptide" evidence="1">
    <location>
        <begin position="1"/>
        <end position="15"/>
    </location>
</feature>